<protein>
    <submittedName>
        <fullName evidence="1">Uncharacterized protein</fullName>
    </submittedName>
</protein>
<dbReference type="EMBL" id="MK500334">
    <property type="protein sequence ID" value="QBK86452.1"/>
    <property type="molecule type" value="Genomic_DNA"/>
</dbReference>
<accession>A0A481YTD0</accession>
<gene>
    <name evidence="1" type="ORF">LCMAC102_02470</name>
</gene>
<organism evidence="1">
    <name type="scientific">Marseillevirus LCMAC102</name>
    <dbReference type="NCBI Taxonomy" id="2506603"/>
    <lineage>
        <taxon>Viruses</taxon>
        <taxon>Varidnaviria</taxon>
        <taxon>Bamfordvirae</taxon>
        <taxon>Nucleocytoviricota</taxon>
        <taxon>Megaviricetes</taxon>
        <taxon>Pimascovirales</taxon>
        <taxon>Pimascovirales incertae sedis</taxon>
        <taxon>Marseilleviridae</taxon>
    </lineage>
</organism>
<proteinExistence type="predicted"/>
<name>A0A481YTD0_9VIRU</name>
<evidence type="ECO:0000313" key="1">
    <source>
        <dbReference type="EMBL" id="QBK86452.1"/>
    </source>
</evidence>
<reference evidence="1" key="1">
    <citation type="journal article" date="2019" name="MBio">
        <title>Virus Genomes from Deep Sea Sediments Expand the Ocean Megavirome and Support Independent Origins of Viral Gigantism.</title>
        <authorList>
            <person name="Backstrom D."/>
            <person name="Yutin N."/>
            <person name="Jorgensen S.L."/>
            <person name="Dharamshi J."/>
            <person name="Homa F."/>
            <person name="Zaremba-Niedwiedzka K."/>
            <person name="Spang A."/>
            <person name="Wolf Y.I."/>
            <person name="Koonin E.V."/>
            <person name="Ettema T.J."/>
        </authorList>
    </citation>
    <scope>NUCLEOTIDE SEQUENCE</scope>
</reference>
<sequence>MTVTGCTVVYGQEVTFEQAVDILKNLFEEEELIEAIKKEGYYESFEDEGMDL</sequence>